<sequence>PADVERLATDLSATMSAALRESRRHSATARRPPALPAYIRAMIEEKRKLRRQWQSQRCPNMRSRLNALAAKISDALETV</sequence>
<organism evidence="1">
    <name type="scientific">Pararge aegeria</name>
    <name type="common">speckled wood butterfly</name>
    <dbReference type="NCBI Taxonomy" id="116150"/>
    <lineage>
        <taxon>Eukaryota</taxon>
        <taxon>Metazoa</taxon>
        <taxon>Ecdysozoa</taxon>
        <taxon>Arthropoda</taxon>
        <taxon>Hexapoda</taxon>
        <taxon>Insecta</taxon>
        <taxon>Pterygota</taxon>
        <taxon>Neoptera</taxon>
        <taxon>Endopterygota</taxon>
        <taxon>Lepidoptera</taxon>
        <taxon>Glossata</taxon>
        <taxon>Ditrysia</taxon>
        <taxon>Papilionoidea</taxon>
        <taxon>Nymphalidae</taxon>
        <taxon>Satyrinae</taxon>
        <taxon>Satyrini</taxon>
        <taxon>Parargina</taxon>
        <taxon>Pararge</taxon>
    </lineage>
</organism>
<evidence type="ECO:0000313" key="1">
    <source>
        <dbReference type="EMBL" id="JAA90117.1"/>
    </source>
</evidence>
<dbReference type="EMBL" id="GAIX01002443">
    <property type="protein sequence ID" value="JAA90117.1"/>
    <property type="molecule type" value="Transcribed_RNA"/>
</dbReference>
<accession>S4PYZ2</accession>
<feature type="non-terminal residue" evidence="1">
    <location>
        <position position="1"/>
    </location>
</feature>
<feature type="non-terminal residue" evidence="1">
    <location>
        <position position="79"/>
    </location>
</feature>
<name>S4PYZ2_9NEOP</name>
<reference evidence="1" key="2">
    <citation type="submission" date="2013-05" db="EMBL/GenBank/DDBJ databases">
        <authorList>
            <person name="Carter J.-M."/>
            <person name="Baker S.C."/>
            <person name="Pink R."/>
            <person name="Carter D.R.F."/>
            <person name="Collins A."/>
            <person name="Tomlin J."/>
            <person name="Gibbs M."/>
            <person name="Breuker C.J."/>
        </authorList>
    </citation>
    <scope>NUCLEOTIDE SEQUENCE</scope>
    <source>
        <tissue evidence="1">Ovary</tissue>
    </source>
</reference>
<dbReference type="AlphaFoldDB" id="S4PYZ2"/>
<reference evidence="1" key="1">
    <citation type="journal article" date="2013" name="BMC Genomics">
        <title>Unscrambling butterfly oogenesis.</title>
        <authorList>
            <person name="Carter J.M."/>
            <person name="Baker S.C."/>
            <person name="Pink R."/>
            <person name="Carter D.R."/>
            <person name="Collins A."/>
            <person name="Tomlin J."/>
            <person name="Gibbs M."/>
            <person name="Breuker C.J."/>
        </authorList>
    </citation>
    <scope>NUCLEOTIDE SEQUENCE</scope>
    <source>
        <tissue evidence="1">Ovary</tissue>
    </source>
</reference>
<proteinExistence type="predicted"/>
<protein>
    <submittedName>
        <fullName evidence="1">Uncharacterized protein</fullName>
    </submittedName>
</protein>